<dbReference type="PANTHER" id="PTHR33186">
    <property type="entry name" value="OS10G0136150 PROTEIN-RELATED"/>
    <property type="match status" value="1"/>
</dbReference>
<dbReference type="AlphaFoldDB" id="A0A2S3IRX0"/>
<reference evidence="1" key="1">
    <citation type="submission" date="2018-04" db="EMBL/GenBank/DDBJ databases">
        <title>WGS assembly of Panicum hallii.</title>
        <authorList>
            <person name="Lovell J."/>
            <person name="Jenkins J."/>
            <person name="Lowry D."/>
            <person name="Mamidi S."/>
            <person name="Sreedasyam A."/>
            <person name="Weng X."/>
            <person name="Barry K."/>
            <person name="Bonette J."/>
            <person name="Campitelli B."/>
            <person name="Daum C."/>
            <person name="Gordon S."/>
            <person name="Gould B."/>
            <person name="Lipzen A."/>
            <person name="Macqueen A."/>
            <person name="Palacio-Mejia J."/>
            <person name="Plott C."/>
            <person name="Shakirov E."/>
            <person name="Shu S."/>
            <person name="Yoshinaga Y."/>
            <person name="Zane M."/>
            <person name="Rokhsar D."/>
            <person name="Grimwood J."/>
            <person name="Schmutz J."/>
            <person name="Juenger T."/>
        </authorList>
    </citation>
    <scope>NUCLEOTIDE SEQUENCE [LARGE SCALE GENOMIC DNA]</scope>
    <source>
        <strain evidence="1">FIL2</strain>
    </source>
</reference>
<dbReference type="Proteomes" id="UP000243499">
    <property type="component" value="Chromosome 9"/>
</dbReference>
<evidence type="ECO:0000313" key="1">
    <source>
        <dbReference type="EMBL" id="PAN50295.2"/>
    </source>
</evidence>
<dbReference type="EMBL" id="CM008054">
    <property type="protein sequence ID" value="PAN50295.2"/>
    <property type="molecule type" value="Genomic_DNA"/>
</dbReference>
<dbReference type="Gramene" id="PAN50295">
    <property type="protein sequence ID" value="PAN50295"/>
    <property type="gene ID" value="PAHAL_9G471700"/>
</dbReference>
<gene>
    <name evidence="1" type="ORF">PAHAL_9G471700</name>
</gene>
<organism evidence="1">
    <name type="scientific">Panicum hallii</name>
    <dbReference type="NCBI Taxonomy" id="206008"/>
    <lineage>
        <taxon>Eukaryota</taxon>
        <taxon>Viridiplantae</taxon>
        <taxon>Streptophyta</taxon>
        <taxon>Embryophyta</taxon>
        <taxon>Tracheophyta</taxon>
        <taxon>Spermatophyta</taxon>
        <taxon>Magnoliopsida</taxon>
        <taxon>Liliopsida</taxon>
        <taxon>Poales</taxon>
        <taxon>Poaceae</taxon>
        <taxon>PACMAD clade</taxon>
        <taxon>Panicoideae</taxon>
        <taxon>Panicodae</taxon>
        <taxon>Paniceae</taxon>
        <taxon>Panicinae</taxon>
        <taxon>Panicum</taxon>
        <taxon>Panicum sect. Panicum</taxon>
    </lineage>
</organism>
<dbReference type="PANTHER" id="PTHR33186:SF15">
    <property type="entry name" value="OS06G0249850 PROTEIN"/>
    <property type="match status" value="1"/>
</dbReference>
<accession>A0A2S3IRX0</accession>
<proteinExistence type="predicted"/>
<sequence length="92" mass="10120">MCRGGGRPHHLDCHRGPFLVVFVCTGSREALACVYSSETGAWSGPASAQLRRARVHLAVPSALVGNALHFMSGDYGRSNKILKHDWARRKYL</sequence>
<name>A0A2S3IRX0_9POAL</name>
<protein>
    <submittedName>
        <fullName evidence="1">Uncharacterized protein</fullName>
    </submittedName>
</protein>